<sequence>MSYILDALKKSEAERASSVTSDAPILHADKPVTPVISQRWLAVLLMLAISIVLILLWSVFQISSVESVLPVQDDSPKFPRVDVLQPSLERESKPVVEISAAEQQSLPSEKNDRSIAASSMQISDAQRAMPPLDVLRNIPQLMVNSHIYSPVAEKRSVVLNNRAYAEGDWVVEGVYIKEITADGLLLDAGGWPVHVGRSKGWQAIP</sequence>
<dbReference type="EMBL" id="JAEDAH010000051">
    <property type="protein sequence ID" value="MCA6064054.1"/>
    <property type="molecule type" value="Genomic_DNA"/>
</dbReference>
<evidence type="ECO:0000313" key="3">
    <source>
        <dbReference type="EMBL" id="MCA6064054.1"/>
    </source>
</evidence>
<dbReference type="Pfam" id="PF16537">
    <property type="entry name" value="T2SSB"/>
    <property type="match status" value="1"/>
</dbReference>
<feature type="transmembrane region" description="Helical" evidence="1">
    <location>
        <begin position="40"/>
        <end position="60"/>
    </location>
</feature>
<proteinExistence type="predicted"/>
<name>A0ABS7ZQR9_9GAMM</name>
<accession>A0ABS7ZQR9</accession>
<dbReference type="Proteomes" id="UP000714380">
    <property type="component" value="Unassembled WGS sequence"/>
</dbReference>
<protein>
    <submittedName>
        <fullName evidence="3">General secretion pathway protein GspB</fullName>
    </submittedName>
</protein>
<keyword evidence="1" id="KW-0812">Transmembrane</keyword>
<keyword evidence="1" id="KW-0472">Membrane</keyword>
<gene>
    <name evidence="3" type="ORF">I9W95_10590</name>
</gene>
<evidence type="ECO:0000259" key="2">
    <source>
        <dbReference type="Pfam" id="PF16537"/>
    </source>
</evidence>
<reference evidence="3 4" key="1">
    <citation type="submission" date="2020-12" db="EMBL/GenBank/DDBJ databases">
        <title>Novel Thalassolituus-related marine hydrocarbonoclastic bacteria mediated algae-derived hydrocarbons mineralization in twilight zone of the northern South China Sea.</title>
        <authorList>
            <person name="Dong C."/>
        </authorList>
    </citation>
    <scope>NUCLEOTIDE SEQUENCE [LARGE SCALE GENOMIC DNA]</scope>
    <source>
        <strain evidence="3 4">IMCC1826</strain>
    </source>
</reference>
<evidence type="ECO:0000313" key="4">
    <source>
        <dbReference type="Proteomes" id="UP000714380"/>
    </source>
</evidence>
<dbReference type="RefSeq" id="WP_225674649.1">
    <property type="nucleotide sequence ID" value="NZ_JAEDAH010000051.1"/>
</dbReference>
<dbReference type="InterPro" id="IPR032389">
    <property type="entry name" value="GspB_C"/>
</dbReference>
<keyword evidence="1" id="KW-1133">Transmembrane helix</keyword>
<comment type="caution">
    <text evidence="3">The sequence shown here is derived from an EMBL/GenBank/DDBJ whole genome shotgun (WGS) entry which is preliminary data.</text>
</comment>
<evidence type="ECO:0000256" key="1">
    <source>
        <dbReference type="SAM" id="Phobius"/>
    </source>
</evidence>
<feature type="domain" description="Type II secretion system protein GspB C-terminal" evidence="2">
    <location>
        <begin position="138"/>
        <end position="195"/>
    </location>
</feature>
<keyword evidence="4" id="KW-1185">Reference proteome</keyword>
<organism evidence="3 4">
    <name type="scientific">Thalassolituus marinus</name>
    <dbReference type="NCBI Taxonomy" id="671053"/>
    <lineage>
        <taxon>Bacteria</taxon>
        <taxon>Pseudomonadati</taxon>
        <taxon>Pseudomonadota</taxon>
        <taxon>Gammaproteobacteria</taxon>
        <taxon>Oceanospirillales</taxon>
        <taxon>Oceanospirillaceae</taxon>
        <taxon>Thalassolituus</taxon>
    </lineage>
</organism>